<evidence type="ECO:0000313" key="2">
    <source>
        <dbReference type="Proteomes" id="UP000024816"/>
    </source>
</evidence>
<gene>
    <name evidence="1" type="ORF">HJA_02210</name>
</gene>
<dbReference type="STRING" id="1280952.HJA_02210"/>
<comment type="caution">
    <text evidence="1">The sequence shown here is derived from an EMBL/GenBank/DDBJ whole genome shotgun (WGS) entry which is preliminary data.</text>
</comment>
<protein>
    <submittedName>
        <fullName evidence="1">Uncharacterized protein</fullName>
    </submittedName>
</protein>
<organism evidence="1 2">
    <name type="scientific">Hyphomonas jannaschiana VP2</name>
    <dbReference type="NCBI Taxonomy" id="1280952"/>
    <lineage>
        <taxon>Bacteria</taxon>
        <taxon>Pseudomonadati</taxon>
        <taxon>Pseudomonadota</taxon>
        <taxon>Alphaproteobacteria</taxon>
        <taxon>Hyphomonadales</taxon>
        <taxon>Hyphomonadaceae</taxon>
        <taxon>Hyphomonas</taxon>
    </lineage>
</organism>
<dbReference type="AlphaFoldDB" id="A0A059FKZ0"/>
<name>A0A059FKZ0_9PROT</name>
<evidence type="ECO:0000313" key="1">
    <source>
        <dbReference type="EMBL" id="KCZ91314.1"/>
    </source>
</evidence>
<proteinExistence type="predicted"/>
<dbReference type="Proteomes" id="UP000024816">
    <property type="component" value="Unassembled WGS sequence"/>
</dbReference>
<dbReference type="InterPro" id="IPR046618">
    <property type="entry name" value="DUF6731"/>
</dbReference>
<dbReference type="Pfam" id="PF20505">
    <property type="entry name" value="DUF6731"/>
    <property type="match status" value="1"/>
</dbReference>
<accession>A0A059FKZ0</accession>
<reference evidence="1 2" key="1">
    <citation type="journal article" date="2014" name="Antonie Van Leeuwenhoek">
        <title>Hyphomonas beringensis sp. nov. and Hyphomonas chukchiensis sp. nov., isolated from surface seawater of the Bering Sea and Chukchi Sea.</title>
        <authorList>
            <person name="Li C."/>
            <person name="Lai Q."/>
            <person name="Li G."/>
            <person name="Dong C."/>
            <person name="Wang J."/>
            <person name="Liao Y."/>
            <person name="Shao Z."/>
        </authorList>
    </citation>
    <scope>NUCLEOTIDE SEQUENCE [LARGE SCALE GENOMIC DNA]</scope>
    <source>
        <strain evidence="1 2">VP2</strain>
    </source>
</reference>
<sequence>MQAVQLANGRGLGHQNAFLFHRPTRILLWQQNRLGVSFLDLAHYLNRDVDFVSFFLFEPVGVEEAWSHFANNSIKKAVVKFAGERPADPPEGEVVPAILQARDIAERYSGLEVEITISVGRSRQHFLNKHKLGDTIRRLTLRDDLEKLKVFTDGDLNEKVLDFIDEHMENIAKLDLPSDDPDRNYTVRKSFLRESFESRLADLVARYGS</sequence>
<keyword evidence="2" id="KW-1185">Reference proteome</keyword>
<dbReference type="EMBL" id="ARYJ01000001">
    <property type="protein sequence ID" value="KCZ91314.1"/>
    <property type="molecule type" value="Genomic_DNA"/>
</dbReference>